<name>A0AA42TV60_9BURK</name>
<evidence type="ECO:0000313" key="4">
    <source>
        <dbReference type="Proteomes" id="UP001161065"/>
    </source>
</evidence>
<dbReference type="InterPro" id="IPR002347">
    <property type="entry name" value="SDR_fam"/>
</dbReference>
<dbReference type="Gene3D" id="3.40.50.720">
    <property type="entry name" value="NAD(P)-binding Rossmann-like Domain"/>
    <property type="match status" value="1"/>
</dbReference>
<dbReference type="PRINTS" id="PR00081">
    <property type="entry name" value="GDHRDH"/>
</dbReference>
<protein>
    <submittedName>
        <fullName evidence="3">SDR family oxidoreductase</fullName>
    </submittedName>
</protein>
<dbReference type="EMBL" id="JAOCEK010000009">
    <property type="protein sequence ID" value="MDH1334983.1"/>
    <property type="molecule type" value="Genomic_DNA"/>
</dbReference>
<accession>A0AA42TV60</accession>
<dbReference type="GO" id="GO:0016491">
    <property type="term" value="F:oxidoreductase activity"/>
    <property type="evidence" value="ECO:0007669"/>
    <property type="project" value="UniProtKB-KW"/>
</dbReference>
<evidence type="ECO:0000256" key="1">
    <source>
        <dbReference type="ARBA" id="ARBA00006484"/>
    </source>
</evidence>
<dbReference type="PANTHER" id="PTHR43477">
    <property type="entry name" value="DIHYDROANTICAPSIN 7-DEHYDROGENASE"/>
    <property type="match status" value="1"/>
</dbReference>
<reference evidence="3" key="1">
    <citation type="submission" date="2022-09" db="EMBL/GenBank/DDBJ databases">
        <title>Intensive care unit water sources are persistently colonized with multi-drug resistant bacteria and are the site of extensive horizontal gene transfer of antibiotic resistance genes.</title>
        <authorList>
            <person name="Diorio-Toth L."/>
        </authorList>
    </citation>
    <scope>NUCLEOTIDE SEQUENCE</scope>
    <source>
        <strain evidence="3">GD03832</strain>
    </source>
</reference>
<dbReference type="RefSeq" id="WP_280008344.1">
    <property type="nucleotide sequence ID" value="NZ_JAOCEK010000009.1"/>
</dbReference>
<organism evidence="3 4">
    <name type="scientific">Comamonas thiooxydans</name>
    <dbReference type="NCBI Taxonomy" id="363952"/>
    <lineage>
        <taxon>Bacteria</taxon>
        <taxon>Pseudomonadati</taxon>
        <taxon>Pseudomonadota</taxon>
        <taxon>Betaproteobacteria</taxon>
        <taxon>Burkholderiales</taxon>
        <taxon>Comamonadaceae</taxon>
        <taxon>Comamonas</taxon>
    </lineage>
</organism>
<dbReference type="InterPro" id="IPR051122">
    <property type="entry name" value="SDR_DHRS6-like"/>
</dbReference>
<dbReference type="SUPFAM" id="SSF51735">
    <property type="entry name" value="NAD(P)-binding Rossmann-fold domains"/>
    <property type="match status" value="1"/>
</dbReference>
<evidence type="ECO:0000256" key="2">
    <source>
        <dbReference type="ARBA" id="ARBA00023002"/>
    </source>
</evidence>
<comment type="caution">
    <text evidence="3">The sequence shown here is derived from an EMBL/GenBank/DDBJ whole genome shotgun (WGS) entry which is preliminary data.</text>
</comment>
<gene>
    <name evidence="3" type="ORF">N5D63_12635</name>
</gene>
<dbReference type="Pfam" id="PF13561">
    <property type="entry name" value="adh_short_C2"/>
    <property type="match status" value="1"/>
</dbReference>
<dbReference type="AlphaFoldDB" id="A0AA42TV60"/>
<dbReference type="InterPro" id="IPR036291">
    <property type="entry name" value="NAD(P)-bd_dom_sf"/>
</dbReference>
<keyword evidence="2" id="KW-0560">Oxidoreductase</keyword>
<sequence length="266" mass="28446">MNSLKDQHFVVTGVATGIGAEIARQLLASGAHVTGFDVMPPAGATFPCHRIDLADLSAISPEVEQLQGTFAGLCNNAGLSPRPGRESQILAVNFFAQRVFTRVMLPKLASGASIVNMASRAGARWRDNIEQVKRLFTIDPAKDLEAFIRDEKIDHVRAYNLSKEAMIVWTIAETEAMTARELRINALCPAAVATGLLDDFAKAFGEQMAKNVARAGRPGKPEEIASIATFLLSPASNWLRGAEISPDGGMGAFSIGDALNLSGLRI</sequence>
<comment type="similarity">
    <text evidence="1">Belongs to the short-chain dehydrogenases/reductases (SDR) family.</text>
</comment>
<proteinExistence type="inferred from homology"/>
<dbReference type="Pfam" id="PF00106">
    <property type="entry name" value="adh_short"/>
    <property type="match status" value="1"/>
</dbReference>
<dbReference type="PANTHER" id="PTHR43477:SF1">
    <property type="entry name" value="DIHYDROANTICAPSIN 7-DEHYDROGENASE"/>
    <property type="match status" value="1"/>
</dbReference>
<dbReference type="Proteomes" id="UP001161065">
    <property type="component" value="Unassembled WGS sequence"/>
</dbReference>
<evidence type="ECO:0000313" key="3">
    <source>
        <dbReference type="EMBL" id="MDH1334983.1"/>
    </source>
</evidence>